<evidence type="ECO:0000256" key="1">
    <source>
        <dbReference type="SAM" id="MobiDB-lite"/>
    </source>
</evidence>
<dbReference type="AlphaFoldDB" id="A0A183NBS6"/>
<dbReference type="STRING" id="48269.A0A183NBS6"/>
<feature type="region of interest" description="Disordered" evidence="1">
    <location>
        <begin position="166"/>
        <end position="224"/>
    </location>
</feature>
<feature type="compositionally biased region" description="Polar residues" evidence="1">
    <location>
        <begin position="190"/>
        <end position="212"/>
    </location>
</feature>
<protein>
    <submittedName>
        <fullName evidence="2">Uncharacterized protein</fullName>
    </submittedName>
</protein>
<organism evidence="2 3">
    <name type="scientific">Schistosoma margrebowiei</name>
    <dbReference type="NCBI Taxonomy" id="48269"/>
    <lineage>
        <taxon>Eukaryota</taxon>
        <taxon>Metazoa</taxon>
        <taxon>Spiralia</taxon>
        <taxon>Lophotrochozoa</taxon>
        <taxon>Platyhelminthes</taxon>
        <taxon>Trematoda</taxon>
        <taxon>Digenea</taxon>
        <taxon>Strigeidida</taxon>
        <taxon>Schistosomatoidea</taxon>
        <taxon>Schistosomatidae</taxon>
        <taxon>Schistosoma</taxon>
    </lineage>
</organism>
<name>A0A183NBS6_9TREM</name>
<dbReference type="Proteomes" id="UP000277204">
    <property type="component" value="Unassembled WGS sequence"/>
</dbReference>
<gene>
    <name evidence="2" type="ORF">SMRZ_LOCUS25751</name>
</gene>
<keyword evidence="3" id="KW-1185">Reference proteome</keyword>
<feature type="compositionally biased region" description="Low complexity" evidence="1">
    <location>
        <begin position="175"/>
        <end position="185"/>
    </location>
</feature>
<reference evidence="2 3" key="1">
    <citation type="submission" date="2018-11" db="EMBL/GenBank/DDBJ databases">
        <authorList>
            <consortium name="Pathogen Informatics"/>
        </authorList>
    </citation>
    <scope>NUCLEOTIDE SEQUENCE [LARGE SCALE GENOMIC DNA]</scope>
    <source>
        <strain evidence="2 3">Zambia</strain>
    </source>
</reference>
<accession>A0A183NBS6</accession>
<dbReference type="EMBL" id="UZAI01021737">
    <property type="protein sequence ID" value="VDP56340.1"/>
    <property type="molecule type" value="Genomic_DNA"/>
</dbReference>
<proteinExistence type="predicted"/>
<feature type="non-terminal residue" evidence="2">
    <location>
        <position position="1"/>
    </location>
</feature>
<feature type="region of interest" description="Disordered" evidence="1">
    <location>
        <begin position="107"/>
        <end position="144"/>
    </location>
</feature>
<feature type="compositionally biased region" description="Polar residues" evidence="1">
    <location>
        <begin position="114"/>
        <end position="144"/>
    </location>
</feature>
<evidence type="ECO:0000313" key="3">
    <source>
        <dbReference type="Proteomes" id="UP000277204"/>
    </source>
</evidence>
<sequence length="224" mass="24902">KRVNNVENNNNNNDNNGNNNNSINNDNNCNDNNLNQFIVFRSEKDLTDYSASLIHVYNQAPAAAFLDPVVCEKLDRYRNKILPLMYPEYRRLVSLVTVGPRILSAHLQSRSRDQPTTARQNSAQDDTPTEINRNTTDVKLTKNSSENRLIPDNFIAQNYSGFLDTQENSVVPTPSGLSEPSSVSSDKGLASSQKPSNISAETLTSVEVNNESKPSKFIPNVLSD</sequence>
<evidence type="ECO:0000313" key="2">
    <source>
        <dbReference type="EMBL" id="VDP56340.1"/>
    </source>
</evidence>
<feature type="region of interest" description="Disordered" evidence="1">
    <location>
        <begin position="1"/>
        <end position="28"/>
    </location>
</feature>